<dbReference type="InterPro" id="IPR015797">
    <property type="entry name" value="NUDIX_hydrolase-like_dom_sf"/>
</dbReference>
<dbReference type="SUPFAM" id="SSF55811">
    <property type="entry name" value="Nudix"/>
    <property type="match status" value="1"/>
</dbReference>
<dbReference type="Proteomes" id="UP000237682">
    <property type="component" value="Unassembled WGS sequence"/>
</dbReference>
<name>A0A2S9QCN0_9HYPH</name>
<proteinExistence type="predicted"/>
<evidence type="ECO:0000313" key="1">
    <source>
        <dbReference type="EMBL" id="PRH87102.1"/>
    </source>
</evidence>
<dbReference type="EMBL" id="PUEJ01000004">
    <property type="protein sequence ID" value="PRH87102.1"/>
    <property type="molecule type" value="Genomic_DNA"/>
</dbReference>
<keyword evidence="1" id="KW-0378">Hydrolase</keyword>
<reference evidence="1 2" key="1">
    <citation type="submission" date="2018-02" db="EMBL/GenBank/DDBJ databases">
        <title>Whole genome sequencing of endophytic bacterium.</title>
        <authorList>
            <person name="Eedara R."/>
            <person name="Podile A.R."/>
        </authorList>
    </citation>
    <scope>NUCLEOTIDE SEQUENCE [LARGE SCALE GENOMIC DNA]</scope>
    <source>
        <strain evidence="1 2">RP1T</strain>
    </source>
</reference>
<dbReference type="AlphaFoldDB" id="A0A2S9QCN0"/>
<sequence length="242" mass="27016">MSEPEIVELDAIDCRLEHQPWRFAEENADAIRAHWQKVIEAKPASFNGKILLLHRWQIVERRFHGAYLMTDYASFLAWRDFGAPGEPRWNCFAMAALEAADGAFLLGEMAEHTSNAGAIYFAAGTPDPSDIDGDIVNLAGSVTRELEEETGVSIADVEIASGWTAVFHGPRIALMKSVRSPLPSAELKGGIERFLAEDERPELERMHVVASHADIRADRMPAFQCAYLAHRLDTWNRSQRTG</sequence>
<evidence type="ECO:0000313" key="2">
    <source>
        <dbReference type="Proteomes" id="UP000237682"/>
    </source>
</evidence>
<gene>
    <name evidence="1" type="ORF">C5L14_10635</name>
</gene>
<dbReference type="RefSeq" id="WP_105862044.1">
    <property type="nucleotide sequence ID" value="NZ_PUEJ01000004.1"/>
</dbReference>
<keyword evidence="2" id="KW-1185">Reference proteome</keyword>
<dbReference type="Gene3D" id="3.90.79.10">
    <property type="entry name" value="Nucleoside Triphosphate Pyrophosphohydrolase"/>
    <property type="match status" value="1"/>
</dbReference>
<comment type="caution">
    <text evidence="1">The sequence shown here is derived from an EMBL/GenBank/DDBJ whole genome shotgun (WGS) entry which is preliminary data.</text>
</comment>
<dbReference type="GO" id="GO:0016787">
    <property type="term" value="F:hydrolase activity"/>
    <property type="evidence" value="ECO:0007669"/>
    <property type="project" value="UniProtKB-KW"/>
</dbReference>
<accession>A0A2S9QCN0</accession>
<organism evidence="1 2">
    <name type="scientific">Labrys okinawensis</name>
    <dbReference type="NCBI Taxonomy" id="346911"/>
    <lineage>
        <taxon>Bacteria</taxon>
        <taxon>Pseudomonadati</taxon>
        <taxon>Pseudomonadota</taxon>
        <taxon>Alphaproteobacteria</taxon>
        <taxon>Hyphomicrobiales</taxon>
        <taxon>Xanthobacteraceae</taxon>
        <taxon>Labrys</taxon>
    </lineage>
</organism>
<protein>
    <submittedName>
        <fullName evidence="1">NUDIX hydrolase</fullName>
    </submittedName>
</protein>
<dbReference type="OrthoDB" id="9806849at2"/>